<dbReference type="Pfam" id="PF05994">
    <property type="entry name" value="FragX_IP"/>
    <property type="match status" value="1"/>
</dbReference>
<dbReference type="GO" id="GO:0030833">
    <property type="term" value="P:regulation of actin filament polymerization"/>
    <property type="evidence" value="ECO:0007669"/>
    <property type="project" value="InterPro"/>
</dbReference>
<accession>A0AAV8WXA9</accession>
<comment type="caution">
    <text evidence="1">The sequence shown here is derived from an EMBL/GenBank/DDBJ whole genome shotgun (WGS) entry which is preliminary data.</text>
</comment>
<dbReference type="InterPro" id="IPR008081">
    <property type="entry name" value="Cytoplasmic_FMR1-int"/>
</dbReference>
<dbReference type="EMBL" id="JANEYF010004530">
    <property type="protein sequence ID" value="KAJ8930846.1"/>
    <property type="molecule type" value="Genomic_DNA"/>
</dbReference>
<dbReference type="GO" id="GO:0031267">
    <property type="term" value="F:small GTPase binding"/>
    <property type="evidence" value="ECO:0007669"/>
    <property type="project" value="InterPro"/>
</dbReference>
<reference evidence="1" key="1">
    <citation type="journal article" date="2023" name="Insect Mol. Biol.">
        <title>Genome sequencing provides insights into the evolution of gene families encoding plant cell wall-degrading enzymes in longhorned beetles.</title>
        <authorList>
            <person name="Shin N.R."/>
            <person name="Okamura Y."/>
            <person name="Kirsch R."/>
            <person name="Pauchet Y."/>
        </authorList>
    </citation>
    <scope>NUCLEOTIDE SEQUENCE</scope>
    <source>
        <strain evidence="1">RBIC_L_NR</strain>
    </source>
</reference>
<dbReference type="AlphaFoldDB" id="A0AAV8WXA9"/>
<gene>
    <name evidence="1" type="ORF">NQ314_016263</name>
</gene>
<keyword evidence="2" id="KW-1185">Reference proteome</keyword>
<proteinExistence type="predicted"/>
<evidence type="ECO:0000313" key="2">
    <source>
        <dbReference type="Proteomes" id="UP001162156"/>
    </source>
</evidence>
<name>A0AAV8WXA9_9CUCU</name>
<protein>
    <submittedName>
        <fullName evidence="1">Uncharacterized protein</fullName>
    </submittedName>
</protein>
<dbReference type="Proteomes" id="UP001162156">
    <property type="component" value="Unassembled WGS sequence"/>
</dbReference>
<evidence type="ECO:0000313" key="1">
    <source>
        <dbReference type="EMBL" id="KAJ8930846.1"/>
    </source>
</evidence>
<dbReference type="PANTHER" id="PTHR12195">
    <property type="entry name" value="CYTOPLASMIC FMR1-INTERACTING PROTEIN-RELATED"/>
    <property type="match status" value="1"/>
</dbReference>
<sequence length="68" mass="8144">MTVNRLCHKLLSKWLALDDFDSMFREANHNVLAPYGRITLHVFWELNYDFLPNYVYNAATNRYVHIVL</sequence>
<organism evidence="1 2">
    <name type="scientific">Rhamnusium bicolor</name>
    <dbReference type="NCBI Taxonomy" id="1586634"/>
    <lineage>
        <taxon>Eukaryota</taxon>
        <taxon>Metazoa</taxon>
        <taxon>Ecdysozoa</taxon>
        <taxon>Arthropoda</taxon>
        <taxon>Hexapoda</taxon>
        <taxon>Insecta</taxon>
        <taxon>Pterygota</taxon>
        <taxon>Neoptera</taxon>
        <taxon>Endopterygota</taxon>
        <taxon>Coleoptera</taxon>
        <taxon>Polyphaga</taxon>
        <taxon>Cucujiformia</taxon>
        <taxon>Chrysomeloidea</taxon>
        <taxon>Cerambycidae</taxon>
        <taxon>Lepturinae</taxon>
        <taxon>Rhagiini</taxon>
        <taxon>Rhamnusium</taxon>
    </lineage>
</organism>